<evidence type="ECO:0000256" key="1">
    <source>
        <dbReference type="SAM" id="MobiDB-lite"/>
    </source>
</evidence>
<dbReference type="EMBL" id="CFOH01000838">
    <property type="protein sequence ID" value="CFE71192.1"/>
    <property type="molecule type" value="Genomic_DNA"/>
</dbReference>
<proteinExistence type="predicted"/>
<evidence type="ECO:0000313" key="2">
    <source>
        <dbReference type="EMBL" id="CFE71192.1"/>
    </source>
</evidence>
<feature type="region of interest" description="Disordered" evidence="1">
    <location>
        <begin position="39"/>
        <end position="59"/>
    </location>
</feature>
<protein>
    <submittedName>
        <fullName evidence="4">Uncharacterized protein</fullName>
    </submittedName>
</protein>
<sequence length="59" mass="6249">MSTTDFLRPIALARMPPPSAPAIWPSTAVVVSNSCSRVVSSNSSLRDSNAPAMAERSYP</sequence>
<name>A0A655JF95_MYCTX</name>
<organism evidence="4 5">
    <name type="scientific">Mycobacterium tuberculosis</name>
    <dbReference type="NCBI Taxonomy" id="1773"/>
    <lineage>
        <taxon>Bacteria</taxon>
        <taxon>Bacillati</taxon>
        <taxon>Actinomycetota</taxon>
        <taxon>Actinomycetes</taxon>
        <taxon>Mycobacteriales</taxon>
        <taxon>Mycobacteriaceae</taxon>
        <taxon>Mycobacterium</taxon>
        <taxon>Mycobacterium tuberculosis complex</taxon>
    </lineage>
</organism>
<evidence type="ECO:0000313" key="5">
    <source>
        <dbReference type="Proteomes" id="UP000044938"/>
    </source>
</evidence>
<dbReference type="EMBL" id="CSAJ01000537">
    <property type="protein sequence ID" value="COW84040.1"/>
    <property type="molecule type" value="Genomic_DNA"/>
</dbReference>
<reference evidence="5 6" key="1">
    <citation type="submission" date="2015-03" db="EMBL/GenBank/DDBJ databases">
        <authorList>
            <consortium name="Pathogen Informatics"/>
        </authorList>
    </citation>
    <scope>NUCLEOTIDE SEQUENCE [LARGE SCALE GENOMIC DNA]</scope>
    <source>
        <strain evidence="3 7">Bir 185</strain>
        <strain evidence="2 6">H09601792</strain>
        <strain evidence="4 5">M09401471</strain>
    </source>
</reference>
<dbReference type="Proteomes" id="UP000050164">
    <property type="component" value="Unassembled WGS sequence"/>
</dbReference>
<evidence type="ECO:0000313" key="3">
    <source>
        <dbReference type="EMBL" id="CKU52216.1"/>
    </source>
</evidence>
<dbReference type="AlphaFoldDB" id="A0A655JF95"/>
<accession>A0A655JF95</accession>
<evidence type="ECO:0000313" key="7">
    <source>
        <dbReference type="Proteomes" id="UP000050164"/>
    </source>
</evidence>
<dbReference type="Proteomes" id="UP000046947">
    <property type="component" value="Unassembled WGS sequence"/>
</dbReference>
<evidence type="ECO:0000313" key="6">
    <source>
        <dbReference type="Proteomes" id="UP000046947"/>
    </source>
</evidence>
<dbReference type="Proteomes" id="UP000044938">
    <property type="component" value="Unassembled WGS sequence"/>
</dbReference>
<dbReference type="EMBL" id="CNFT01002775">
    <property type="protein sequence ID" value="CKU52216.1"/>
    <property type="molecule type" value="Genomic_DNA"/>
</dbReference>
<evidence type="ECO:0000313" key="4">
    <source>
        <dbReference type="EMBL" id="COW84040.1"/>
    </source>
</evidence>
<gene>
    <name evidence="2" type="ORF">ERS007688_03648</name>
    <name evidence="4" type="ORF">ERS007720_03388</name>
    <name evidence="3" type="ORF">ERS027659_05227</name>
</gene>